<evidence type="ECO:0000313" key="2">
    <source>
        <dbReference type="Proteomes" id="UP000811899"/>
    </source>
</evidence>
<evidence type="ECO:0000313" key="1">
    <source>
        <dbReference type="EMBL" id="MBT0663941.1"/>
    </source>
</evidence>
<dbReference type="RefSeq" id="WP_214170717.1">
    <property type="nucleotide sequence ID" value="NZ_JAHCVJ010000002.1"/>
</dbReference>
<name>A0AAW4L9U1_9BACT</name>
<proteinExistence type="predicted"/>
<sequence length="88" mass="10433">MIRLTRLNGSEFYLNHSLIETIEEAPDTHLTLSNGNRYLVLEPARVIIDRIMSMQAQVLRRVTHDSSLKYLQRRNAESYRPFCRLERD</sequence>
<dbReference type="EMBL" id="JAHCVJ010000002">
    <property type="protein sequence ID" value="MBT0663941.1"/>
    <property type="molecule type" value="Genomic_DNA"/>
</dbReference>
<dbReference type="PANTHER" id="PTHR39185">
    <property type="entry name" value="SWARMING MOTILITY PROTEIN SWRD"/>
    <property type="match status" value="1"/>
</dbReference>
<dbReference type="Proteomes" id="UP000811899">
    <property type="component" value="Unassembled WGS sequence"/>
</dbReference>
<dbReference type="PANTHER" id="PTHR39185:SF1">
    <property type="entry name" value="SWARMING MOTILITY PROTEIN SWRD"/>
    <property type="match status" value="1"/>
</dbReference>
<protein>
    <submittedName>
        <fullName evidence="1">Flagellar FlbD family protein</fullName>
    </submittedName>
</protein>
<keyword evidence="2" id="KW-1185">Reference proteome</keyword>
<organism evidence="1 2">
    <name type="scientific">Geoanaerobacter pelophilus</name>
    <dbReference type="NCBI Taxonomy" id="60036"/>
    <lineage>
        <taxon>Bacteria</taxon>
        <taxon>Pseudomonadati</taxon>
        <taxon>Thermodesulfobacteriota</taxon>
        <taxon>Desulfuromonadia</taxon>
        <taxon>Geobacterales</taxon>
        <taxon>Geobacteraceae</taxon>
        <taxon>Geoanaerobacter</taxon>
    </lineage>
</organism>
<comment type="caution">
    <text evidence="1">The sequence shown here is derived from an EMBL/GenBank/DDBJ whole genome shotgun (WGS) entry which is preliminary data.</text>
</comment>
<keyword evidence="1" id="KW-0969">Cilium</keyword>
<gene>
    <name evidence="1" type="ORF">KI809_06465</name>
</gene>
<dbReference type="Pfam" id="PF06289">
    <property type="entry name" value="FlbD"/>
    <property type="match status" value="1"/>
</dbReference>
<keyword evidence="1" id="KW-0282">Flagellum</keyword>
<keyword evidence="1" id="KW-0966">Cell projection</keyword>
<accession>A0AAW4L9U1</accession>
<reference evidence="1 2" key="1">
    <citation type="submission" date="2021-05" db="EMBL/GenBank/DDBJ databases">
        <title>The draft genome of Geobacter pelophilus DSM 12255.</title>
        <authorList>
            <person name="Xu Z."/>
            <person name="Masuda Y."/>
            <person name="Itoh H."/>
            <person name="Senoo K."/>
        </authorList>
    </citation>
    <scope>NUCLEOTIDE SEQUENCE [LARGE SCALE GENOMIC DNA]</scope>
    <source>
        <strain evidence="1 2">DSM 12255</strain>
    </source>
</reference>
<dbReference type="InterPro" id="IPR009384">
    <property type="entry name" value="SwrD-like"/>
</dbReference>
<dbReference type="AlphaFoldDB" id="A0AAW4L9U1"/>